<dbReference type="PANTHER" id="PTHR46732:SF8">
    <property type="entry name" value="ATP-DEPENDENT PROTEASE LA (LON) DOMAIN PROTEIN"/>
    <property type="match status" value="1"/>
</dbReference>
<dbReference type="GO" id="GO:0008233">
    <property type="term" value="F:peptidase activity"/>
    <property type="evidence" value="ECO:0007669"/>
    <property type="project" value="UniProtKB-KW"/>
</dbReference>
<protein>
    <submittedName>
        <fullName evidence="2">ATP-dependent protease</fullName>
    </submittedName>
</protein>
<dbReference type="EMBL" id="BNJK01000001">
    <property type="protein sequence ID" value="GHO91643.1"/>
    <property type="molecule type" value="Genomic_DNA"/>
</dbReference>
<proteinExistence type="predicted"/>
<gene>
    <name evidence="2" type="ORF">KSF_016910</name>
</gene>
<dbReference type="GO" id="GO:0006508">
    <property type="term" value="P:proteolysis"/>
    <property type="evidence" value="ECO:0007669"/>
    <property type="project" value="UniProtKB-KW"/>
</dbReference>
<name>A0A8J3N0M0_9CHLR</name>
<dbReference type="AlphaFoldDB" id="A0A8J3N0M0"/>
<keyword evidence="2" id="KW-0645">Protease</keyword>
<dbReference type="SMART" id="SM00464">
    <property type="entry name" value="LON"/>
    <property type="match status" value="1"/>
</dbReference>
<comment type="caution">
    <text evidence="2">The sequence shown here is derived from an EMBL/GenBank/DDBJ whole genome shotgun (WGS) entry which is preliminary data.</text>
</comment>
<reference evidence="2" key="1">
    <citation type="submission" date="2020-10" db="EMBL/GenBank/DDBJ databases">
        <title>Taxonomic study of unclassified bacteria belonging to the class Ktedonobacteria.</title>
        <authorList>
            <person name="Yabe S."/>
            <person name="Wang C.M."/>
            <person name="Zheng Y."/>
            <person name="Sakai Y."/>
            <person name="Cavaletti L."/>
            <person name="Monciardini P."/>
            <person name="Donadio S."/>
        </authorList>
    </citation>
    <scope>NUCLEOTIDE SEQUENCE</scope>
    <source>
        <strain evidence="2">ID150040</strain>
    </source>
</reference>
<dbReference type="SUPFAM" id="SSF88697">
    <property type="entry name" value="PUA domain-like"/>
    <property type="match status" value="1"/>
</dbReference>
<feature type="domain" description="Lon N-terminal" evidence="1">
    <location>
        <begin position="5"/>
        <end position="198"/>
    </location>
</feature>
<sequence>MSAAAIELPLFPLDVVLFPGTALPLHIFETRYRQMIVDCVDKEIPIGIVLARPGSEYLQEVPYTVGTMAEIRNLDQLPDGRYTLVAVGMSRFRIVSQHREKPYLSGWVEPFEDTVEPLSTLYSEMEQASMLFSEYLNMLLEAANENDLQMTLPDEPESLSYSVAYFLDIHNSIKQHLLEMDSTSERLHEEIALLRREVPFMRQILSRDLPEERSMLN</sequence>
<evidence type="ECO:0000313" key="2">
    <source>
        <dbReference type="EMBL" id="GHO91643.1"/>
    </source>
</evidence>
<dbReference type="InterPro" id="IPR046336">
    <property type="entry name" value="Lon_prtase_N_sf"/>
</dbReference>
<dbReference type="RefSeq" id="WP_220202527.1">
    <property type="nucleotide sequence ID" value="NZ_BNJK01000001.1"/>
</dbReference>
<dbReference type="InterPro" id="IPR003111">
    <property type="entry name" value="Lon_prtase_N"/>
</dbReference>
<dbReference type="Proteomes" id="UP000597444">
    <property type="component" value="Unassembled WGS sequence"/>
</dbReference>
<keyword evidence="3" id="KW-1185">Reference proteome</keyword>
<accession>A0A8J3N0M0</accession>
<evidence type="ECO:0000259" key="1">
    <source>
        <dbReference type="PROSITE" id="PS51787"/>
    </source>
</evidence>
<dbReference type="Gene3D" id="2.30.130.40">
    <property type="entry name" value="LON domain-like"/>
    <property type="match status" value="1"/>
</dbReference>
<dbReference type="InterPro" id="IPR015947">
    <property type="entry name" value="PUA-like_sf"/>
</dbReference>
<keyword evidence="2" id="KW-0378">Hydrolase</keyword>
<dbReference type="PANTHER" id="PTHR46732">
    <property type="entry name" value="ATP-DEPENDENT PROTEASE LA (LON) DOMAIN PROTEIN"/>
    <property type="match status" value="1"/>
</dbReference>
<evidence type="ECO:0000313" key="3">
    <source>
        <dbReference type="Proteomes" id="UP000597444"/>
    </source>
</evidence>
<dbReference type="Gene3D" id="1.20.58.1480">
    <property type="match status" value="1"/>
</dbReference>
<dbReference type="PROSITE" id="PS51787">
    <property type="entry name" value="LON_N"/>
    <property type="match status" value="1"/>
</dbReference>
<dbReference type="Pfam" id="PF02190">
    <property type="entry name" value="LON_substr_bdg"/>
    <property type="match status" value="1"/>
</dbReference>
<organism evidence="2 3">
    <name type="scientific">Reticulibacter mediterranei</name>
    <dbReference type="NCBI Taxonomy" id="2778369"/>
    <lineage>
        <taxon>Bacteria</taxon>
        <taxon>Bacillati</taxon>
        <taxon>Chloroflexota</taxon>
        <taxon>Ktedonobacteria</taxon>
        <taxon>Ktedonobacterales</taxon>
        <taxon>Reticulibacteraceae</taxon>
        <taxon>Reticulibacter</taxon>
    </lineage>
</organism>